<sequence>MPAAKETLQQSIAQQRSELLQVMQEPLQRLAERCHPVWTDRTRLDQMLVDGLQTLPFGRALYAVDTGGIQVSSNVGADGLAPASFGRDRSKRPYLNVVLPVSGTLLSEAYISLIGRRPSLTAVQVVRDRAGIVLGFIGTDFDLRDLPLTHKLYDEPAVWRQLKGDPSIRDTVFHQHRVESAMDQHIDTVLGVLEELMVYHGVYHVMLHFSSSRAVLWVMDDPYRYRLLDIDALNDPDICLAYPVTTYPKDALVPRDRIRAVLELFRQLRFMDEMFYLRSGTLNLFNGIVGLTFSCDGSHYIPHDEFLSAGYDFWVDNK</sequence>
<dbReference type="SUPFAM" id="SSF103190">
    <property type="entry name" value="Sensory domain-like"/>
    <property type="match status" value="1"/>
</dbReference>
<protein>
    <recommendedName>
        <fullName evidence="3">Cache domain-containing protein</fullName>
    </recommendedName>
</protein>
<accession>D5CLQ7</accession>
<dbReference type="STRING" id="580332.Slit_2274"/>
<dbReference type="KEGG" id="slt:Slit_2274"/>
<dbReference type="InterPro" id="IPR029151">
    <property type="entry name" value="Sensor-like_sf"/>
</dbReference>
<gene>
    <name evidence="1" type="ordered locus">Slit_2274</name>
</gene>
<keyword evidence="2" id="KW-1185">Reference proteome</keyword>
<dbReference type="eggNOG" id="ENOG502Z86N">
    <property type="taxonomic scope" value="Bacteria"/>
</dbReference>
<name>D5CLQ7_SIDLE</name>
<dbReference type="Gene3D" id="3.30.450.20">
    <property type="entry name" value="PAS domain"/>
    <property type="match status" value="1"/>
</dbReference>
<dbReference type="Proteomes" id="UP000001625">
    <property type="component" value="Chromosome"/>
</dbReference>
<dbReference type="AlphaFoldDB" id="D5CLQ7"/>
<evidence type="ECO:0000313" key="1">
    <source>
        <dbReference type="EMBL" id="ADE12502.1"/>
    </source>
</evidence>
<dbReference type="HOGENOM" id="CLU_882593_0_0_4"/>
<proteinExistence type="predicted"/>
<dbReference type="EMBL" id="CP001965">
    <property type="protein sequence ID" value="ADE12502.1"/>
    <property type="molecule type" value="Genomic_DNA"/>
</dbReference>
<dbReference type="RefSeq" id="WP_013030400.1">
    <property type="nucleotide sequence ID" value="NC_013959.1"/>
</dbReference>
<organism evidence="1 2">
    <name type="scientific">Sideroxydans lithotrophicus (strain ES-1)</name>
    <dbReference type="NCBI Taxonomy" id="580332"/>
    <lineage>
        <taxon>Bacteria</taxon>
        <taxon>Pseudomonadati</taxon>
        <taxon>Pseudomonadota</taxon>
        <taxon>Betaproteobacteria</taxon>
        <taxon>Nitrosomonadales</taxon>
        <taxon>Gallionellaceae</taxon>
        <taxon>Sideroxydans</taxon>
    </lineage>
</organism>
<dbReference type="CDD" id="cd18773">
    <property type="entry name" value="PDC1_HK_sensor"/>
    <property type="match status" value="1"/>
</dbReference>
<evidence type="ECO:0008006" key="3">
    <source>
        <dbReference type="Google" id="ProtNLM"/>
    </source>
</evidence>
<evidence type="ECO:0000313" key="2">
    <source>
        <dbReference type="Proteomes" id="UP000001625"/>
    </source>
</evidence>
<reference evidence="1 2" key="1">
    <citation type="submission" date="2010-03" db="EMBL/GenBank/DDBJ databases">
        <title>Complete sequence of Sideroxydans lithotrophicus ES-1.</title>
        <authorList>
            <consortium name="US DOE Joint Genome Institute"/>
            <person name="Lucas S."/>
            <person name="Copeland A."/>
            <person name="Lapidus A."/>
            <person name="Cheng J.-F."/>
            <person name="Bruce D."/>
            <person name="Goodwin L."/>
            <person name="Pitluck S."/>
            <person name="Munk A.C."/>
            <person name="Detter J.C."/>
            <person name="Han C."/>
            <person name="Tapia R."/>
            <person name="Larimer F."/>
            <person name="Land M."/>
            <person name="Hauser L."/>
            <person name="Kyrpides N."/>
            <person name="Ivanova N."/>
            <person name="Emerson D."/>
            <person name="Woyke T."/>
        </authorList>
    </citation>
    <scope>NUCLEOTIDE SEQUENCE [LARGE SCALE GENOMIC DNA]</scope>
    <source>
        <strain evidence="1 2">ES-1</strain>
    </source>
</reference>
<dbReference type="OrthoDB" id="8477901at2"/>